<evidence type="ECO:0000259" key="1">
    <source>
        <dbReference type="Pfam" id="PF07287"/>
    </source>
</evidence>
<accession>A0A4R1LDN3</accession>
<organism evidence="2 3">
    <name type="scientific">Acidipila rosea</name>
    <dbReference type="NCBI Taxonomy" id="768535"/>
    <lineage>
        <taxon>Bacteria</taxon>
        <taxon>Pseudomonadati</taxon>
        <taxon>Acidobacteriota</taxon>
        <taxon>Terriglobia</taxon>
        <taxon>Terriglobales</taxon>
        <taxon>Acidobacteriaceae</taxon>
        <taxon>Acidipila</taxon>
    </lineage>
</organism>
<feature type="domain" description="Acyclic terpene utilisation N-terminal" evidence="1">
    <location>
        <begin position="4"/>
        <end position="434"/>
    </location>
</feature>
<evidence type="ECO:0000313" key="3">
    <source>
        <dbReference type="Proteomes" id="UP000295210"/>
    </source>
</evidence>
<reference evidence="2 3" key="1">
    <citation type="submission" date="2019-03" db="EMBL/GenBank/DDBJ databases">
        <title>Genomic Encyclopedia of Type Strains, Phase IV (KMG-IV): sequencing the most valuable type-strain genomes for metagenomic binning, comparative biology and taxonomic classification.</title>
        <authorList>
            <person name="Goeker M."/>
        </authorList>
    </citation>
    <scope>NUCLEOTIDE SEQUENCE [LARGE SCALE GENOMIC DNA]</scope>
    <source>
        <strain evidence="2 3">DSM 103428</strain>
    </source>
</reference>
<sequence length="438" mass="47546">MKKIRIGAGAGFSGDRIEPAVELAEKGHLDFLVFECLAERTIALSQLRKREDPDAGFDPLLSERMHAVLPACRHNEVRVVSNMGAANPRAAARVTAEIARSLGLHGLRVGCIEGDDVLHLKDAFRPFDDEPLPDHTKIISANAYLGADALAEVLDRGADVVLTGRVADPSLFLGVLIHAFGWQKEWWDLMSQGTAVGHLLECAGQLTGGYFADPGYKDVPDLDRLGFPLAEVSEDGSALLTKVEDSGGLITMQTCREQILYEVLNPSSYITPDVIADFTEIRFEQQTPGAMRVSGAKGRPRPRDYKVSIGMDDGLIAEGQISYAGPGTLARAELARQILEKRLAQIGAEDLRIDLIGLSSMHGMPADWPAPYEVRLRAAARFMHEMDAKRLTHEVESLYLNGPAAGAGVTFAVRENIAIVPALIARELVTPRISIEVA</sequence>
<dbReference type="PANTHER" id="PTHR47472:SF1">
    <property type="entry name" value="DUF1446-DOMAIN-CONTAINING PROTEIN"/>
    <property type="match status" value="1"/>
</dbReference>
<protein>
    <submittedName>
        <fullName evidence="2">Uncharacterized protein DUF1446</fullName>
    </submittedName>
</protein>
<proteinExistence type="predicted"/>
<comment type="caution">
    <text evidence="2">The sequence shown here is derived from an EMBL/GenBank/DDBJ whole genome shotgun (WGS) entry which is preliminary data.</text>
</comment>
<dbReference type="InterPro" id="IPR010839">
    <property type="entry name" value="AtuA_N"/>
</dbReference>
<dbReference type="RefSeq" id="WP_131991548.1">
    <property type="nucleotide sequence ID" value="NZ_SMGK01000001.1"/>
</dbReference>
<name>A0A4R1LDN3_9BACT</name>
<dbReference type="AlphaFoldDB" id="A0A4R1LDN3"/>
<dbReference type="Pfam" id="PF07287">
    <property type="entry name" value="AtuA"/>
    <property type="match status" value="1"/>
</dbReference>
<evidence type="ECO:0000313" key="2">
    <source>
        <dbReference type="EMBL" id="TCK75640.1"/>
    </source>
</evidence>
<keyword evidence="3" id="KW-1185">Reference proteome</keyword>
<dbReference type="Proteomes" id="UP000295210">
    <property type="component" value="Unassembled WGS sequence"/>
</dbReference>
<dbReference type="PANTHER" id="PTHR47472">
    <property type="entry name" value="PROPIONYL-COA CARBOXYLASE"/>
    <property type="match status" value="1"/>
</dbReference>
<dbReference type="OrthoDB" id="9763456at2"/>
<dbReference type="EMBL" id="SMGK01000001">
    <property type="protein sequence ID" value="TCK75640.1"/>
    <property type="molecule type" value="Genomic_DNA"/>
</dbReference>
<gene>
    <name evidence="2" type="ORF">C7378_0626</name>
</gene>